<dbReference type="PANTHER" id="PTHR23323:SF26">
    <property type="entry name" value="VACUOLAR PROTEIN SORTING-ASSOCIATED PROTEIN 18 HOMOLOG"/>
    <property type="match status" value="1"/>
</dbReference>
<dbReference type="GO" id="GO:0007040">
    <property type="term" value="P:lysosome organization"/>
    <property type="evidence" value="ECO:0007669"/>
    <property type="project" value="TreeGrafter"/>
</dbReference>
<protein>
    <recommendedName>
        <fullName evidence="7">Vacuolar sorting protein 39/Transforming growth factor beta receptor-associated domain-containing protein</fullName>
    </recommendedName>
</protein>
<evidence type="ECO:0000256" key="1">
    <source>
        <dbReference type="ARBA" id="ARBA00004492"/>
    </source>
</evidence>
<dbReference type="GO" id="GO:0008270">
    <property type="term" value="F:zinc ion binding"/>
    <property type="evidence" value="ECO:0007669"/>
    <property type="project" value="UniProtKB-KW"/>
</dbReference>
<gene>
    <name evidence="5" type="ORF">DILT_LOCUS10088</name>
</gene>
<dbReference type="GO" id="GO:0048284">
    <property type="term" value="P:organelle fusion"/>
    <property type="evidence" value="ECO:0007669"/>
    <property type="project" value="TreeGrafter"/>
</dbReference>
<dbReference type="GO" id="GO:0030674">
    <property type="term" value="F:protein-macromolecule adaptor activity"/>
    <property type="evidence" value="ECO:0007669"/>
    <property type="project" value="TreeGrafter"/>
</dbReference>
<keyword evidence="2" id="KW-0479">Metal-binding</keyword>
<comment type="subcellular location">
    <subcellularLocation>
        <location evidence="1">Late endosome membrane</location>
        <topology evidence="1">Peripheral membrane protein</topology>
        <orientation evidence="1">Cytoplasmic side</orientation>
    </subcellularLocation>
</comment>
<dbReference type="OrthoDB" id="1845386at2759"/>
<keyword evidence="6" id="KW-1185">Reference proteome</keyword>
<dbReference type="Proteomes" id="UP000281553">
    <property type="component" value="Unassembled WGS sequence"/>
</dbReference>
<evidence type="ECO:0000256" key="2">
    <source>
        <dbReference type="ARBA" id="ARBA00022723"/>
    </source>
</evidence>
<sequence>MTPSTPLKAFLRARLERLIKSPPAASSAGQASIVAVWLIELLLGEIGLLEDRCSKANAPAVHREELLDVRKEFRQLITSDLVKSIMPSLKSLIYQLLTSHGNHEDFVFFAKTVGDHAELVHHYMSLGMYTEALFTLSAHPSCANLHYTYAVQLSSCDPKMLVDAWIRAGQRLEPSR</sequence>
<keyword evidence="3" id="KW-0863">Zinc-finger</keyword>
<proteinExistence type="predicted"/>
<keyword evidence="4" id="KW-0862">Zinc</keyword>
<dbReference type="GO" id="GO:0031902">
    <property type="term" value="C:late endosome membrane"/>
    <property type="evidence" value="ECO:0007669"/>
    <property type="project" value="UniProtKB-SubCell"/>
</dbReference>
<evidence type="ECO:0000256" key="4">
    <source>
        <dbReference type="ARBA" id="ARBA00022833"/>
    </source>
</evidence>
<dbReference type="GO" id="GO:0008333">
    <property type="term" value="P:endosome to lysosome transport"/>
    <property type="evidence" value="ECO:0007669"/>
    <property type="project" value="TreeGrafter"/>
</dbReference>
<evidence type="ECO:0000256" key="3">
    <source>
        <dbReference type="ARBA" id="ARBA00022771"/>
    </source>
</evidence>
<evidence type="ECO:0000313" key="6">
    <source>
        <dbReference type="Proteomes" id="UP000281553"/>
    </source>
</evidence>
<evidence type="ECO:0000313" key="5">
    <source>
        <dbReference type="EMBL" id="VDN14257.1"/>
    </source>
</evidence>
<name>A0A3P7LRF7_DIBLA</name>
<dbReference type="GO" id="GO:0030897">
    <property type="term" value="C:HOPS complex"/>
    <property type="evidence" value="ECO:0007669"/>
    <property type="project" value="TreeGrafter"/>
</dbReference>
<accession>A0A3P7LRF7</accession>
<dbReference type="GO" id="GO:0006904">
    <property type="term" value="P:vesicle docking involved in exocytosis"/>
    <property type="evidence" value="ECO:0007669"/>
    <property type="project" value="TreeGrafter"/>
</dbReference>
<evidence type="ECO:0008006" key="7">
    <source>
        <dbReference type="Google" id="ProtNLM"/>
    </source>
</evidence>
<organism evidence="5 6">
    <name type="scientific">Dibothriocephalus latus</name>
    <name type="common">Fish tapeworm</name>
    <name type="synonym">Diphyllobothrium latum</name>
    <dbReference type="NCBI Taxonomy" id="60516"/>
    <lineage>
        <taxon>Eukaryota</taxon>
        <taxon>Metazoa</taxon>
        <taxon>Spiralia</taxon>
        <taxon>Lophotrochozoa</taxon>
        <taxon>Platyhelminthes</taxon>
        <taxon>Cestoda</taxon>
        <taxon>Eucestoda</taxon>
        <taxon>Diphyllobothriidea</taxon>
        <taxon>Diphyllobothriidae</taxon>
        <taxon>Dibothriocephalus</taxon>
    </lineage>
</organism>
<dbReference type="PANTHER" id="PTHR23323">
    <property type="entry name" value="VACUOLAR PROTEIN SORTING-ASSOCIATED PROTEIN"/>
    <property type="match status" value="1"/>
</dbReference>
<dbReference type="AlphaFoldDB" id="A0A3P7LRF7"/>
<reference evidence="5 6" key="1">
    <citation type="submission" date="2018-11" db="EMBL/GenBank/DDBJ databases">
        <authorList>
            <consortium name="Pathogen Informatics"/>
        </authorList>
    </citation>
    <scope>NUCLEOTIDE SEQUENCE [LARGE SCALE GENOMIC DNA]</scope>
</reference>
<dbReference type="EMBL" id="UYRU01058734">
    <property type="protein sequence ID" value="VDN14257.1"/>
    <property type="molecule type" value="Genomic_DNA"/>
</dbReference>
<dbReference type="GO" id="GO:0007032">
    <property type="term" value="P:endosome organization"/>
    <property type="evidence" value="ECO:0007669"/>
    <property type="project" value="TreeGrafter"/>
</dbReference>